<evidence type="ECO:0000256" key="2">
    <source>
        <dbReference type="PIRSR" id="PIRSR005962-1"/>
    </source>
</evidence>
<reference evidence="6" key="1">
    <citation type="submission" date="2019-10" db="EMBL/GenBank/DDBJ databases">
        <title>Lacipirellula parvula gen. nov., sp. nov., representing a lineage of planctomycetes widespread in freshwater anoxic habitats, and description of the family Lacipirellulaceae.</title>
        <authorList>
            <person name="Dedysh S.N."/>
            <person name="Kulichevskaya I.S."/>
            <person name="Beletsky A.V."/>
            <person name="Rakitin A.L."/>
            <person name="Mardanov A.V."/>
            <person name="Ivanova A.A."/>
            <person name="Saltykova V.X."/>
            <person name="Rijpstra W.I.C."/>
            <person name="Sinninghe Damste J.S."/>
            <person name="Ravin N.V."/>
        </authorList>
    </citation>
    <scope>NUCLEOTIDE SEQUENCE [LARGE SCALE GENOMIC DNA]</scope>
    <source>
        <strain evidence="6">PX69</strain>
    </source>
</reference>
<feature type="binding site" evidence="2">
    <location>
        <position position="205"/>
    </location>
    <ligand>
        <name>Mn(2+)</name>
        <dbReference type="ChEBI" id="CHEBI:29035"/>
        <label>2</label>
    </ligand>
</feature>
<dbReference type="NCBIfam" id="TIGR01891">
    <property type="entry name" value="amidohydrolases"/>
    <property type="match status" value="1"/>
</dbReference>
<dbReference type="AlphaFoldDB" id="A0A5K7X6Q8"/>
<accession>A0A5K7X6Q8</accession>
<evidence type="ECO:0000313" key="5">
    <source>
        <dbReference type="EMBL" id="BBO32228.1"/>
    </source>
</evidence>
<feature type="chain" id="PRO_5024862914" evidence="3">
    <location>
        <begin position="27"/>
        <end position="450"/>
    </location>
</feature>
<protein>
    <submittedName>
        <fullName evidence="5">Peptidase M20D</fullName>
    </submittedName>
</protein>
<dbReference type="PIRSF" id="PIRSF005962">
    <property type="entry name" value="Pept_M20D_amidohydro"/>
    <property type="match status" value="1"/>
</dbReference>
<gene>
    <name evidence="5" type="ORF">PLANPX_1840</name>
</gene>
<keyword evidence="3" id="KW-0732">Signal</keyword>
<dbReference type="KEGG" id="lpav:PLANPX_1840"/>
<feature type="binding site" evidence="2">
    <location>
        <position position="144"/>
    </location>
    <ligand>
        <name>Mn(2+)</name>
        <dbReference type="ChEBI" id="CHEBI:29035"/>
        <label>2</label>
    </ligand>
</feature>
<comment type="cofactor">
    <cofactor evidence="2">
        <name>Mn(2+)</name>
        <dbReference type="ChEBI" id="CHEBI:29035"/>
    </cofactor>
    <text evidence="2">The Mn(2+) ion enhances activity.</text>
</comment>
<evidence type="ECO:0000313" key="6">
    <source>
        <dbReference type="Proteomes" id="UP000326837"/>
    </source>
</evidence>
<evidence type="ECO:0000256" key="3">
    <source>
        <dbReference type="SAM" id="SignalP"/>
    </source>
</evidence>
<dbReference type="InterPro" id="IPR011650">
    <property type="entry name" value="Peptidase_M20_dimer"/>
</dbReference>
<keyword evidence="2" id="KW-0479">Metal-binding</keyword>
<evidence type="ECO:0000256" key="1">
    <source>
        <dbReference type="ARBA" id="ARBA00022801"/>
    </source>
</evidence>
<dbReference type="Pfam" id="PF01546">
    <property type="entry name" value="Peptidase_M20"/>
    <property type="match status" value="1"/>
</dbReference>
<feature type="domain" description="Peptidase M20 dimerisation" evidence="4">
    <location>
        <begin position="226"/>
        <end position="324"/>
    </location>
</feature>
<keyword evidence="1" id="KW-0378">Hydrolase</keyword>
<dbReference type="InterPro" id="IPR017439">
    <property type="entry name" value="Amidohydrolase"/>
</dbReference>
<name>A0A5K7X6Q8_9BACT</name>
<dbReference type="Proteomes" id="UP000326837">
    <property type="component" value="Chromosome"/>
</dbReference>
<dbReference type="InterPro" id="IPR002933">
    <property type="entry name" value="Peptidase_M20"/>
</dbReference>
<feature type="binding site" evidence="2">
    <location>
        <position position="142"/>
    </location>
    <ligand>
        <name>Mn(2+)</name>
        <dbReference type="ChEBI" id="CHEBI:29035"/>
        <label>2</label>
    </ligand>
</feature>
<dbReference type="GO" id="GO:0019877">
    <property type="term" value="P:diaminopimelate biosynthetic process"/>
    <property type="evidence" value="ECO:0007669"/>
    <property type="project" value="UniProtKB-ARBA"/>
</dbReference>
<dbReference type="Gene3D" id="3.40.630.10">
    <property type="entry name" value="Zn peptidases"/>
    <property type="match status" value="1"/>
</dbReference>
<sequence length="450" mass="48028">MNARSVTRLFSLANGFWLFLCLLAGAIPPASGAESASDWVQGALPELTQFYKSLHQAPELSHEEEKTAATMAETLRKLGFTVTEKVGGHGVVGVLKNGAGPTLLLRADMDGLPVVEETGLPYASQVKVRDARGATVGVMHACGHDMHMTMLMGTLEYLATHRDQWSGTLVPIFQPAEEKGAGAQKMLDDGLFRRFPKPDYALALHVAADRPTGNVAWRPGYAMANVDSVDIVIHGKGGHGAYPHMTIDPIVIAAKLVLDLQTIASREVKPIEPVVVTVGSIHGGAKHNVISDDCTLQLTVRSYTPEVRKQILDAIKRKANAAAASAGAPQPDITISDGTPALANDADLAKRLEPVIQKELGKNKVEESEPSMGGEDFGAYGRAGVPILMISVGAVDQARLDKYEKEAVQPPSLHSPLFYPDIDGTLTTGVRTLTAAALDLLAKKNEQMSK</sequence>
<organism evidence="5 6">
    <name type="scientific">Lacipirellula parvula</name>
    <dbReference type="NCBI Taxonomy" id="2650471"/>
    <lineage>
        <taxon>Bacteria</taxon>
        <taxon>Pseudomonadati</taxon>
        <taxon>Planctomycetota</taxon>
        <taxon>Planctomycetia</taxon>
        <taxon>Pirellulales</taxon>
        <taxon>Lacipirellulaceae</taxon>
        <taxon>Lacipirellula</taxon>
    </lineage>
</organism>
<dbReference type="GO" id="GO:0050118">
    <property type="term" value="F:N-acetyldiaminopimelate deacetylase activity"/>
    <property type="evidence" value="ECO:0007669"/>
    <property type="project" value="UniProtKB-ARBA"/>
</dbReference>
<dbReference type="Pfam" id="PF07687">
    <property type="entry name" value="M20_dimer"/>
    <property type="match status" value="1"/>
</dbReference>
<dbReference type="PANTHER" id="PTHR11014">
    <property type="entry name" value="PEPTIDASE M20 FAMILY MEMBER"/>
    <property type="match status" value="1"/>
</dbReference>
<feature type="signal peptide" evidence="3">
    <location>
        <begin position="1"/>
        <end position="26"/>
    </location>
</feature>
<evidence type="ECO:0000259" key="4">
    <source>
        <dbReference type="Pfam" id="PF07687"/>
    </source>
</evidence>
<proteinExistence type="predicted"/>
<dbReference type="GO" id="GO:0046872">
    <property type="term" value="F:metal ion binding"/>
    <property type="evidence" value="ECO:0007669"/>
    <property type="project" value="UniProtKB-KW"/>
</dbReference>
<keyword evidence="6" id="KW-1185">Reference proteome</keyword>
<dbReference type="InterPro" id="IPR036264">
    <property type="entry name" value="Bact_exopeptidase_dim_dom"/>
</dbReference>
<dbReference type="EMBL" id="AP021861">
    <property type="protein sequence ID" value="BBO32228.1"/>
    <property type="molecule type" value="Genomic_DNA"/>
</dbReference>
<feature type="binding site" evidence="2">
    <location>
        <position position="414"/>
    </location>
    <ligand>
        <name>Mn(2+)</name>
        <dbReference type="ChEBI" id="CHEBI:29035"/>
        <label>2</label>
    </ligand>
</feature>
<dbReference type="SUPFAM" id="SSF53187">
    <property type="entry name" value="Zn-dependent exopeptidases"/>
    <property type="match status" value="1"/>
</dbReference>
<dbReference type="PANTHER" id="PTHR11014:SF63">
    <property type="entry name" value="METALLOPEPTIDASE, PUTATIVE (AFU_ORTHOLOGUE AFUA_6G09600)-RELATED"/>
    <property type="match status" value="1"/>
</dbReference>
<keyword evidence="2" id="KW-0464">Manganese</keyword>
<feature type="binding site" evidence="2">
    <location>
        <position position="178"/>
    </location>
    <ligand>
        <name>Mn(2+)</name>
        <dbReference type="ChEBI" id="CHEBI:29035"/>
        <label>2</label>
    </ligand>
</feature>
<dbReference type="Gene3D" id="3.30.70.360">
    <property type="match status" value="1"/>
</dbReference>
<dbReference type="RefSeq" id="WP_232536329.1">
    <property type="nucleotide sequence ID" value="NZ_AP021861.1"/>
</dbReference>
<dbReference type="FunFam" id="3.30.70.360:FF:000001">
    <property type="entry name" value="N-acetyldiaminopimelate deacetylase"/>
    <property type="match status" value="1"/>
</dbReference>
<dbReference type="SUPFAM" id="SSF55031">
    <property type="entry name" value="Bacterial exopeptidase dimerisation domain"/>
    <property type="match status" value="1"/>
</dbReference>